<feature type="binding site" evidence="9">
    <location>
        <position position="13"/>
    </location>
    <ligand>
        <name>NADPH</name>
        <dbReference type="ChEBI" id="CHEBI:57783"/>
    </ligand>
</feature>
<feature type="binding site" evidence="9">
    <location>
        <position position="218"/>
    </location>
    <ligand>
        <name>1-deoxy-D-xylulose 5-phosphate</name>
        <dbReference type="ChEBI" id="CHEBI:57792"/>
    </ligand>
</feature>
<dbReference type="SUPFAM" id="SSF55347">
    <property type="entry name" value="Glyceraldehyde-3-phosphate dehydrogenase-like, C-terminal domain"/>
    <property type="match status" value="1"/>
</dbReference>
<evidence type="ECO:0000256" key="2">
    <source>
        <dbReference type="ARBA" id="ARBA00006825"/>
    </source>
</evidence>
<evidence type="ECO:0000313" key="13">
    <source>
        <dbReference type="EMBL" id="MFD1765537.1"/>
    </source>
</evidence>
<evidence type="ECO:0000256" key="7">
    <source>
        <dbReference type="ARBA" id="ARBA00023229"/>
    </source>
</evidence>
<feature type="binding site" evidence="9">
    <location>
        <position position="125"/>
    </location>
    <ligand>
        <name>1-deoxy-D-xylulose 5-phosphate</name>
        <dbReference type="ChEBI" id="CHEBI:57792"/>
    </ligand>
</feature>
<dbReference type="InterPro" id="IPR026877">
    <property type="entry name" value="DXPR_C"/>
</dbReference>
<dbReference type="EC" id="1.1.1.267" evidence="9"/>
<feature type="domain" description="1-deoxy-D-xylulose 5-phosphate reductoisomerase C-terminal" evidence="11">
    <location>
        <begin position="146"/>
        <end position="229"/>
    </location>
</feature>
<keyword evidence="14" id="KW-1185">Reference proteome</keyword>
<feature type="binding site" evidence="9">
    <location>
        <position position="221"/>
    </location>
    <ligand>
        <name>1-deoxy-D-xylulose 5-phosphate</name>
        <dbReference type="ChEBI" id="CHEBI:57792"/>
    </ligand>
</feature>
<feature type="binding site" evidence="9">
    <location>
        <position position="221"/>
    </location>
    <ligand>
        <name>Mn(2+)</name>
        <dbReference type="ChEBI" id="CHEBI:29035"/>
    </ligand>
</feature>
<evidence type="ECO:0000256" key="1">
    <source>
        <dbReference type="ARBA" id="ARBA00005094"/>
    </source>
</evidence>
<evidence type="ECO:0000256" key="3">
    <source>
        <dbReference type="ARBA" id="ARBA00022723"/>
    </source>
</evidence>
<proteinExistence type="inferred from homology"/>
<comment type="caution">
    <text evidence="13">The sequence shown here is derived from an EMBL/GenBank/DDBJ whole genome shotgun (WGS) entry which is preliminary data.</text>
</comment>
<evidence type="ECO:0000256" key="4">
    <source>
        <dbReference type="ARBA" id="ARBA00022857"/>
    </source>
</evidence>
<comment type="catalytic activity">
    <reaction evidence="8">
        <text>2-C-methyl-D-erythritol 4-phosphate + NADP(+) = 1-deoxy-D-xylulose 5-phosphate + NADPH + H(+)</text>
        <dbReference type="Rhea" id="RHEA:13717"/>
        <dbReference type="ChEBI" id="CHEBI:15378"/>
        <dbReference type="ChEBI" id="CHEBI:57783"/>
        <dbReference type="ChEBI" id="CHEBI:57792"/>
        <dbReference type="ChEBI" id="CHEBI:58262"/>
        <dbReference type="ChEBI" id="CHEBI:58349"/>
        <dbReference type="EC" id="1.1.1.267"/>
    </reaction>
    <physiologicalReaction direction="right-to-left" evidence="8">
        <dbReference type="Rhea" id="RHEA:13719"/>
    </physiologicalReaction>
</comment>
<dbReference type="SUPFAM" id="SSF69055">
    <property type="entry name" value="1-deoxy-D-xylulose-5-phosphate reductoisomerase, C-terminal domain"/>
    <property type="match status" value="1"/>
</dbReference>
<keyword evidence="3 9" id="KW-0479">Metal-binding</keyword>
<sequence>MTGQRSLSIFGATGSIGLSTLDLVRQHRDQYRLVALTANGNAAELAKLAREFKPDVAVVADEGAYGDLRDALDGTDIRTAAGADALVEAAQMGADWTMAAIVGCAGLPSTMAAIDAGKTVALANKEALVSAGDLMMAAVERSGATLLPVDSEHNAIFQCLAGGRIDQVRKITLTASGGPFRTFSLEQMSGVTPAQAVAHPNWDMGAKISVDSATMMNKGLELIEAHHLFPVGLDKLDIVVHPQSVIHSMVEYVDRSTLAQLGSPDMRIPIASTLAWPERLETNSEPLDLARISKLEFEAPDMVRFPALRMARAAAEQGGAAPAILNAANEIAVAAFLAGRIGFLDIARLVEETLTGYAPNAPHTLDHLFSIDAAAREYAKGLMEKLSYAA</sequence>
<dbReference type="Gene3D" id="3.40.50.720">
    <property type="entry name" value="NAD(P)-binding Rossmann-like Domain"/>
    <property type="match status" value="1"/>
</dbReference>
<feature type="domain" description="DXP reductoisomerase C-terminal" evidence="12">
    <location>
        <begin position="261"/>
        <end position="378"/>
    </location>
</feature>
<keyword evidence="6 9" id="KW-0464">Manganese</keyword>
<dbReference type="InterPro" id="IPR036169">
    <property type="entry name" value="DXPR_C_sf"/>
</dbReference>
<feature type="binding site" evidence="9">
    <location>
        <position position="14"/>
    </location>
    <ligand>
        <name>NADPH</name>
        <dbReference type="ChEBI" id="CHEBI:57783"/>
    </ligand>
</feature>
<feature type="binding site" evidence="9">
    <location>
        <position position="126"/>
    </location>
    <ligand>
        <name>NADPH</name>
        <dbReference type="ChEBI" id="CHEBI:57783"/>
    </ligand>
</feature>
<evidence type="ECO:0000259" key="10">
    <source>
        <dbReference type="Pfam" id="PF02670"/>
    </source>
</evidence>
<organism evidence="13 14">
    <name type="scientific">Sphingorhabdus buctiana</name>
    <dbReference type="NCBI Taxonomy" id="1508805"/>
    <lineage>
        <taxon>Bacteria</taxon>
        <taxon>Pseudomonadati</taxon>
        <taxon>Pseudomonadota</taxon>
        <taxon>Alphaproteobacteria</taxon>
        <taxon>Sphingomonadales</taxon>
        <taxon>Sphingomonadaceae</taxon>
        <taxon>Sphingorhabdus</taxon>
    </lineage>
</organism>
<comment type="cofactor">
    <cofactor evidence="9">
        <name>Mg(2+)</name>
        <dbReference type="ChEBI" id="CHEBI:18420"/>
    </cofactor>
    <cofactor evidence="9">
        <name>Mn(2+)</name>
        <dbReference type="ChEBI" id="CHEBI:29035"/>
    </cofactor>
</comment>
<dbReference type="PANTHER" id="PTHR30525">
    <property type="entry name" value="1-DEOXY-D-XYLULOSE 5-PHOSPHATE REDUCTOISOMERASE"/>
    <property type="match status" value="1"/>
</dbReference>
<dbReference type="RefSeq" id="WP_381510844.1">
    <property type="nucleotide sequence ID" value="NZ_JBHUEL010000002.1"/>
</dbReference>
<feature type="binding site" evidence="9">
    <location>
        <position position="217"/>
    </location>
    <ligand>
        <name>1-deoxy-D-xylulose 5-phosphate</name>
        <dbReference type="ChEBI" id="CHEBI:57792"/>
    </ligand>
</feature>
<keyword evidence="5 9" id="KW-0560">Oxidoreductase</keyword>
<feature type="binding site" evidence="9">
    <location>
        <position position="199"/>
    </location>
    <ligand>
        <name>1-deoxy-D-xylulose 5-phosphate</name>
        <dbReference type="ChEBI" id="CHEBI:57792"/>
    </ligand>
</feature>
<protein>
    <recommendedName>
        <fullName evidence="9">1-deoxy-D-xylulose 5-phosphate reductoisomerase</fullName>
        <shortName evidence="9">DXP reductoisomerase</shortName>
        <ecNumber evidence="9">1.1.1.267</ecNumber>
    </recommendedName>
    <alternativeName>
        <fullName evidence="9">1-deoxyxylulose-5-phosphate reductoisomerase</fullName>
    </alternativeName>
    <alternativeName>
        <fullName evidence="9">2-C-methyl-D-erythritol 4-phosphate synthase</fullName>
    </alternativeName>
</protein>
<feature type="binding site" evidence="9">
    <location>
        <position position="16"/>
    </location>
    <ligand>
        <name>NADPH</name>
        <dbReference type="ChEBI" id="CHEBI:57783"/>
    </ligand>
</feature>
<evidence type="ECO:0000256" key="9">
    <source>
        <dbReference type="HAMAP-Rule" id="MF_00183"/>
    </source>
</evidence>
<dbReference type="HAMAP" id="MF_00183">
    <property type="entry name" value="DXP_reductoisom"/>
    <property type="match status" value="1"/>
</dbReference>
<feature type="binding site" evidence="9">
    <location>
        <position position="152"/>
    </location>
    <ligand>
        <name>Mn(2+)</name>
        <dbReference type="ChEBI" id="CHEBI:29035"/>
    </ligand>
</feature>
<feature type="binding site" evidence="9">
    <location>
        <position position="15"/>
    </location>
    <ligand>
        <name>NADPH</name>
        <dbReference type="ChEBI" id="CHEBI:57783"/>
    </ligand>
</feature>
<dbReference type="PIRSF" id="PIRSF006205">
    <property type="entry name" value="Dxp_reductismrs"/>
    <property type="match status" value="1"/>
</dbReference>
<evidence type="ECO:0000256" key="6">
    <source>
        <dbReference type="ARBA" id="ARBA00023211"/>
    </source>
</evidence>
<dbReference type="NCBIfam" id="TIGR00243">
    <property type="entry name" value="Dxr"/>
    <property type="match status" value="1"/>
</dbReference>
<dbReference type="Pfam" id="PF02670">
    <property type="entry name" value="DXP_reductoisom"/>
    <property type="match status" value="1"/>
</dbReference>
<feature type="binding site" evidence="9">
    <location>
        <position position="152"/>
    </location>
    <ligand>
        <name>1-deoxy-D-xylulose 5-phosphate</name>
        <dbReference type="ChEBI" id="CHEBI:57792"/>
    </ligand>
</feature>
<feature type="binding site" evidence="9">
    <location>
        <position position="176"/>
    </location>
    <ligand>
        <name>1-deoxy-D-xylulose 5-phosphate</name>
        <dbReference type="ChEBI" id="CHEBI:57792"/>
    </ligand>
</feature>
<feature type="binding site" evidence="9">
    <location>
        <position position="150"/>
    </location>
    <ligand>
        <name>Mn(2+)</name>
        <dbReference type="ChEBI" id="CHEBI:29035"/>
    </ligand>
</feature>
<feature type="binding site" evidence="9">
    <location>
        <position position="124"/>
    </location>
    <ligand>
        <name>NADPH</name>
        <dbReference type="ChEBI" id="CHEBI:57783"/>
    </ligand>
</feature>
<feature type="domain" description="1-deoxy-D-xylulose 5-phosphate reductoisomerase N-terminal" evidence="10">
    <location>
        <begin position="7"/>
        <end position="132"/>
    </location>
</feature>
<feature type="binding site" evidence="9">
    <location>
        <position position="41"/>
    </location>
    <ligand>
        <name>NADPH</name>
        <dbReference type="ChEBI" id="CHEBI:57783"/>
    </ligand>
</feature>
<dbReference type="PANTHER" id="PTHR30525:SF0">
    <property type="entry name" value="1-DEOXY-D-XYLULOSE 5-PHOSPHATE REDUCTOISOMERASE, CHLOROPLASTIC"/>
    <property type="match status" value="1"/>
</dbReference>
<dbReference type="NCBIfam" id="NF009114">
    <property type="entry name" value="PRK12464.1"/>
    <property type="match status" value="1"/>
</dbReference>
<feature type="binding site" evidence="9">
    <location>
        <position position="205"/>
    </location>
    <ligand>
        <name>NADPH</name>
        <dbReference type="ChEBI" id="CHEBI:57783"/>
    </ligand>
</feature>
<keyword evidence="9" id="KW-0460">Magnesium</keyword>
<reference evidence="14" key="1">
    <citation type="journal article" date="2019" name="Int. J. Syst. Evol. Microbiol.">
        <title>The Global Catalogue of Microorganisms (GCM) 10K type strain sequencing project: providing services to taxonomists for standard genome sequencing and annotation.</title>
        <authorList>
            <consortium name="The Broad Institute Genomics Platform"/>
            <consortium name="The Broad Institute Genome Sequencing Center for Infectious Disease"/>
            <person name="Wu L."/>
            <person name="Ma J."/>
        </authorList>
    </citation>
    <scope>NUCLEOTIDE SEQUENCE [LARGE SCALE GENOMIC DNA]</scope>
    <source>
        <strain evidence="14">CGMCC 1.12449</strain>
    </source>
</reference>
<keyword evidence="4 9" id="KW-0521">NADP</keyword>
<dbReference type="GO" id="GO:0030604">
    <property type="term" value="F:1-deoxy-D-xylulose-5-phosphate reductoisomerase activity"/>
    <property type="evidence" value="ECO:0007669"/>
    <property type="project" value="UniProtKB-EC"/>
</dbReference>
<comment type="caution">
    <text evidence="9">Lacks conserved residue(s) required for the propagation of feature annotation.</text>
</comment>
<dbReference type="Gene3D" id="1.10.1740.10">
    <property type="match status" value="1"/>
</dbReference>
<dbReference type="EMBL" id="JBHUEL010000002">
    <property type="protein sequence ID" value="MFD1765537.1"/>
    <property type="molecule type" value="Genomic_DNA"/>
</dbReference>
<feature type="binding site" evidence="9">
    <location>
        <position position="212"/>
    </location>
    <ligand>
        <name>1-deoxy-D-xylulose 5-phosphate</name>
        <dbReference type="ChEBI" id="CHEBI:57792"/>
    </ligand>
</feature>
<dbReference type="Pfam" id="PF08436">
    <property type="entry name" value="DXP_redisom_C"/>
    <property type="match status" value="1"/>
</dbReference>
<keyword evidence="7 9" id="KW-0414">Isoprene biosynthesis</keyword>
<evidence type="ECO:0000313" key="14">
    <source>
        <dbReference type="Proteomes" id="UP001597215"/>
    </source>
</evidence>
<dbReference type="Proteomes" id="UP001597215">
    <property type="component" value="Unassembled WGS sequence"/>
</dbReference>
<evidence type="ECO:0000259" key="12">
    <source>
        <dbReference type="Pfam" id="PF13288"/>
    </source>
</evidence>
<dbReference type="InterPro" id="IPR013644">
    <property type="entry name" value="DXP_reductoisomerase_C"/>
</dbReference>
<dbReference type="SUPFAM" id="SSF51735">
    <property type="entry name" value="NAD(P)-binding Rossmann-fold domains"/>
    <property type="match status" value="1"/>
</dbReference>
<gene>
    <name evidence="9" type="primary">dxr</name>
    <name evidence="13" type="ORF">ACFSAG_01610</name>
</gene>
<accession>A0ABW4MAX8</accession>
<dbReference type="InterPro" id="IPR036291">
    <property type="entry name" value="NAD(P)-bd_dom_sf"/>
</dbReference>
<name>A0ABW4MAX8_9SPHN</name>
<comment type="similarity">
    <text evidence="2 9">Belongs to the DXR family.</text>
</comment>
<dbReference type="Pfam" id="PF13288">
    <property type="entry name" value="DXPR_C"/>
    <property type="match status" value="1"/>
</dbReference>
<dbReference type="InterPro" id="IPR003821">
    <property type="entry name" value="DXP_reductoisomerase"/>
</dbReference>
<evidence type="ECO:0000259" key="11">
    <source>
        <dbReference type="Pfam" id="PF08436"/>
    </source>
</evidence>
<feature type="binding site" evidence="9">
    <location>
        <position position="151"/>
    </location>
    <ligand>
        <name>1-deoxy-D-xylulose 5-phosphate</name>
        <dbReference type="ChEBI" id="CHEBI:57792"/>
    </ligand>
</feature>
<evidence type="ECO:0000256" key="8">
    <source>
        <dbReference type="ARBA" id="ARBA00048543"/>
    </source>
</evidence>
<dbReference type="InterPro" id="IPR013512">
    <property type="entry name" value="DXP_reductoisomerase_N"/>
</dbReference>
<comment type="pathway">
    <text evidence="1 9">Isoprenoid biosynthesis; isopentenyl diphosphate biosynthesis via DXP pathway; isopentenyl diphosphate from 1-deoxy-D-xylulose 5-phosphate: step 1/6.</text>
</comment>
<comment type="function">
    <text evidence="9">Catalyzes the NADPH-dependent rearrangement and reduction of 1-deoxy-D-xylulose-5-phosphate (DXP) to 2-C-methyl-D-erythritol 4-phosphate (MEP).</text>
</comment>
<evidence type="ECO:0000256" key="5">
    <source>
        <dbReference type="ARBA" id="ARBA00023002"/>
    </source>
</evidence>